<name>A0A3B1JTS7_ASTMX</name>
<dbReference type="STRING" id="7994.ENSAMXP00000045141"/>
<reference evidence="4" key="1">
    <citation type="submission" date="2013-03" db="EMBL/GenBank/DDBJ databases">
        <authorList>
            <person name="Jeffery W."/>
            <person name="Warren W."/>
            <person name="Wilson R.K."/>
        </authorList>
    </citation>
    <scope>NUCLEOTIDE SEQUENCE</scope>
    <source>
        <strain evidence="4">female</strain>
    </source>
</reference>
<accession>A0A3B1JTS7</accession>
<dbReference type="InterPro" id="IPR036179">
    <property type="entry name" value="Ig-like_dom_sf"/>
</dbReference>
<proteinExistence type="predicted"/>
<keyword evidence="1" id="KW-0393">Immunoglobulin domain</keyword>
<evidence type="ECO:0000313" key="3">
    <source>
        <dbReference type="Ensembl" id="ENSAMXP00000045141.1"/>
    </source>
</evidence>
<evidence type="ECO:0000256" key="1">
    <source>
        <dbReference type="ARBA" id="ARBA00023319"/>
    </source>
</evidence>
<dbReference type="InParanoid" id="A0A3B1JTS7"/>
<evidence type="ECO:0000313" key="4">
    <source>
        <dbReference type="Proteomes" id="UP000018467"/>
    </source>
</evidence>
<dbReference type="Bgee" id="ENSAMXG00000033129">
    <property type="expression patterns" value="Expressed in bone element and 14 other cell types or tissues"/>
</dbReference>
<dbReference type="AlphaFoldDB" id="A0A3B1JTS7"/>
<feature type="domain" description="Ig-like" evidence="2">
    <location>
        <begin position="33"/>
        <end position="135"/>
    </location>
</feature>
<reference evidence="3" key="3">
    <citation type="submission" date="2025-08" db="UniProtKB">
        <authorList>
            <consortium name="Ensembl"/>
        </authorList>
    </citation>
    <scope>IDENTIFICATION</scope>
</reference>
<dbReference type="GO" id="GO:0019815">
    <property type="term" value="C:B cell receptor complex"/>
    <property type="evidence" value="ECO:0007669"/>
    <property type="project" value="TreeGrafter"/>
</dbReference>
<keyword evidence="4" id="KW-1185">Reference proteome</keyword>
<dbReference type="InterPro" id="IPR007110">
    <property type="entry name" value="Ig-like_dom"/>
</dbReference>
<dbReference type="Proteomes" id="UP000018467">
    <property type="component" value="Unassembled WGS sequence"/>
</dbReference>
<reference evidence="3" key="4">
    <citation type="submission" date="2025-09" db="UniProtKB">
        <authorList>
            <consortium name="Ensembl"/>
        </authorList>
    </citation>
    <scope>IDENTIFICATION</scope>
</reference>
<dbReference type="SMART" id="SM00409">
    <property type="entry name" value="IG"/>
    <property type="match status" value="1"/>
</dbReference>
<dbReference type="GO" id="GO:0009897">
    <property type="term" value="C:external side of plasma membrane"/>
    <property type="evidence" value="ECO:0007669"/>
    <property type="project" value="TreeGrafter"/>
</dbReference>
<dbReference type="Gene3D" id="2.60.40.10">
    <property type="entry name" value="Immunoglobulins"/>
    <property type="match status" value="1"/>
</dbReference>
<dbReference type="InterPro" id="IPR013783">
    <property type="entry name" value="Ig-like_fold"/>
</dbReference>
<dbReference type="Ensembl" id="ENSAMXT00000033154.1">
    <property type="protein sequence ID" value="ENSAMXP00000045141.1"/>
    <property type="gene ID" value="ENSAMXG00000033129.1"/>
</dbReference>
<evidence type="ECO:0000259" key="2">
    <source>
        <dbReference type="PROSITE" id="PS50835"/>
    </source>
</evidence>
<dbReference type="Pfam" id="PF07686">
    <property type="entry name" value="V-set"/>
    <property type="match status" value="1"/>
</dbReference>
<organism evidence="3 4">
    <name type="scientific">Astyanax mexicanus</name>
    <name type="common">Blind cave fish</name>
    <name type="synonym">Astyanax fasciatus mexicanus</name>
    <dbReference type="NCBI Taxonomy" id="7994"/>
    <lineage>
        <taxon>Eukaryota</taxon>
        <taxon>Metazoa</taxon>
        <taxon>Chordata</taxon>
        <taxon>Craniata</taxon>
        <taxon>Vertebrata</taxon>
        <taxon>Euteleostomi</taxon>
        <taxon>Actinopterygii</taxon>
        <taxon>Neopterygii</taxon>
        <taxon>Teleostei</taxon>
        <taxon>Ostariophysi</taxon>
        <taxon>Characiformes</taxon>
        <taxon>Characoidei</taxon>
        <taxon>Acestrorhamphidae</taxon>
        <taxon>Acestrorhamphinae</taxon>
        <taxon>Astyanax</taxon>
    </lineage>
</organism>
<dbReference type="GO" id="GO:0030183">
    <property type="term" value="P:B cell differentiation"/>
    <property type="evidence" value="ECO:0007669"/>
    <property type="project" value="TreeGrafter"/>
</dbReference>
<dbReference type="PROSITE" id="PS50835">
    <property type="entry name" value="IG_LIKE"/>
    <property type="match status" value="1"/>
</dbReference>
<dbReference type="InterPro" id="IPR013106">
    <property type="entry name" value="Ig_V-set"/>
</dbReference>
<dbReference type="InterPro" id="IPR003599">
    <property type="entry name" value="Ig_sub"/>
</dbReference>
<dbReference type="PANTHER" id="PTHR14334">
    <property type="entry name" value="B-CELL ANTIGEN RECEPTOR COMPLEX-ASSOCIATED PROTEIN"/>
    <property type="match status" value="1"/>
</dbReference>
<dbReference type="GO" id="GO:0050853">
    <property type="term" value="P:B cell receptor signaling pathway"/>
    <property type="evidence" value="ECO:0007669"/>
    <property type="project" value="TreeGrafter"/>
</dbReference>
<dbReference type="SUPFAM" id="SSF48726">
    <property type="entry name" value="Immunoglobulin"/>
    <property type="match status" value="1"/>
</dbReference>
<sequence length="242" mass="27200">MCQRIPFPPCYLGLCNPFMLFSEDTSAAHAKPPTVTLHSDLISLRIAVSQTASLQCCYSSEADLNVNWTLTVMITHNDSVVMNVNQTDKRMHVVPESENNQGVKCSSLQIQNVSVKDRGLYRCALHHTSSSFSVHTPGTFLQVFEPMEKVLDISESWKNSIITAEGVLLLLCVLIPGTMLIFKSKGLHELERRKGKEEENIYEGLNLDDCNSTYHQIQRSQVQGPYHDVSNAVEEDIEFEKP</sequence>
<dbReference type="GeneTree" id="ENSGT00940000154363"/>
<reference evidence="4" key="2">
    <citation type="journal article" date="2014" name="Nat. Commun.">
        <title>The cavefish genome reveals candidate genes for eye loss.</title>
        <authorList>
            <person name="McGaugh S.E."/>
            <person name="Gross J.B."/>
            <person name="Aken B."/>
            <person name="Blin M."/>
            <person name="Borowsky R."/>
            <person name="Chalopin D."/>
            <person name="Hinaux H."/>
            <person name="Jeffery W.R."/>
            <person name="Keene A."/>
            <person name="Ma L."/>
            <person name="Minx P."/>
            <person name="Murphy D."/>
            <person name="O'Quin K.E."/>
            <person name="Retaux S."/>
            <person name="Rohner N."/>
            <person name="Searle S.M."/>
            <person name="Stahl B.A."/>
            <person name="Tabin C."/>
            <person name="Volff J.N."/>
            <person name="Yoshizawa M."/>
            <person name="Warren W.C."/>
        </authorList>
    </citation>
    <scope>NUCLEOTIDE SEQUENCE [LARGE SCALE GENOMIC DNA]</scope>
    <source>
        <strain evidence="4">female</strain>
    </source>
</reference>
<protein>
    <submittedName>
        <fullName evidence="3">CD79a molecule, immunoglobulin-associated alpha</fullName>
    </submittedName>
</protein>
<dbReference type="PANTHER" id="PTHR14334:SF1">
    <property type="entry name" value="B-CELL ANTIGEN RECEPTOR COMPLEX-ASSOCIATED PROTEIN ALPHA CHAIN"/>
    <property type="match status" value="1"/>
</dbReference>